<dbReference type="InterPro" id="IPR003362">
    <property type="entry name" value="Bact_transf"/>
</dbReference>
<evidence type="ECO:0000313" key="5">
    <source>
        <dbReference type="Proteomes" id="UP001302249"/>
    </source>
</evidence>
<name>A0ABZ0B9Y3_9SPHN</name>
<dbReference type="RefSeq" id="WP_313916460.1">
    <property type="nucleotide sequence ID" value="NZ_CP135076.1"/>
</dbReference>
<dbReference type="PANTHER" id="PTHR30576">
    <property type="entry name" value="COLANIC BIOSYNTHESIS UDP-GLUCOSE LIPID CARRIER TRANSFERASE"/>
    <property type="match status" value="1"/>
</dbReference>
<proteinExistence type="inferred from homology"/>
<keyword evidence="5" id="KW-1185">Reference proteome</keyword>
<keyword evidence="4" id="KW-0808">Transferase</keyword>
<evidence type="ECO:0000256" key="2">
    <source>
        <dbReference type="ARBA" id="ARBA00023169"/>
    </source>
</evidence>
<feature type="domain" description="Bacterial sugar transferase" evidence="3">
    <location>
        <begin position="5"/>
        <end position="176"/>
    </location>
</feature>
<evidence type="ECO:0000259" key="3">
    <source>
        <dbReference type="Pfam" id="PF02397"/>
    </source>
</evidence>
<dbReference type="GO" id="GO:0016740">
    <property type="term" value="F:transferase activity"/>
    <property type="evidence" value="ECO:0007669"/>
    <property type="project" value="UniProtKB-KW"/>
</dbReference>
<keyword evidence="2" id="KW-0270">Exopolysaccharide synthesis</keyword>
<gene>
    <name evidence="4" type="ORF">RPR59_02845</name>
</gene>
<sequence length="196" mass="21557">MVTLINRLLGAMLLLVLAPVLVATALSVAICLGRPILFVQVRSGKDQRPFAMVKFRTMRDMRDDAGALLPDDERTPGFGRFLRRSRLDDLLGLLSVARGEMMLVGPRPLLPETVLAMGAAGRRRASVPPGITGWAQVNGNLLLTNEQKVALDLWYIEHRSLALDCRILLRTLRVLIGGERIDARNLERAGGIGLRS</sequence>
<dbReference type="EMBL" id="CP135076">
    <property type="protein sequence ID" value="WNO54215.1"/>
    <property type="molecule type" value="Genomic_DNA"/>
</dbReference>
<protein>
    <submittedName>
        <fullName evidence="4">Sugar transferase</fullName>
        <ecNumber evidence="4">2.7.8.-</ecNumber>
    </submittedName>
</protein>
<evidence type="ECO:0000256" key="1">
    <source>
        <dbReference type="ARBA" id="ARBA00006464"/>
    </source>
</evidence>
<reference evidence="4 5" key="1">
    <citation type="submission" date="2023-09" db="EMBL/GenBank/DDBJ databases">
        <authorList>
            <person name="Rey-Velasco X."/>
        </authorList>
    </citation>
    <scope>NUCLEOTIDE SEQUENCE [LARGE SCALE GENOMIC DNA]</scope>
    <source>
        <strain evidence="4 5">W311</strain>
    </source>
</reference>
<dbReference type="Pfam" id="PF02397">
    <property type="entry name" value="Bac_transf"/>
    <property type="match status" value="1"/>
</dbReference>
<dbReference type="PANTHER" id="PTHR30576:SF8">
    <property type="entry name" value="UNDECAPRENYL-PHOSPHATE GALACTOSE PHOSPHOTRANSFERASE"/>
    <property type="match status" value="1"/>
</dbReference>
<accession>A0ABZ0B9Y3</accession>
<organism evidence="4 5">
    <name type="scientific">Stakelama saccharophila</name>
    <dbReference type="NCBI Taxonomy" id="3075605"/>
    <lineage>
        <taxon>Bacteria</taxon>
        <taxon>Pseudomonadati</taxon>
        <taxon>Pseudomonadota</taxon>
        <taxon>Alphaproteobacteria</taxon>
        <taxon>Sphingomonadales</taxon>
        <taxon>Sphingomonadaceae</taxon>
        <taxon>Stakelama</taxon>
    </lineage>
</organism>
<evidence type="ECO:0000313" key="4">
    <source>
        <dbReference type="EMBL" id="WNO54215.1"/>
    </source>
</evidence>
<dbReference type="Proteomes" id="UP001302249">
    <property type="component" value="Chromosome"/>
</dbReference>
<comment type="similarity">
    <text evidence="1">Belongs to the bacterial sugar transferase family.</text>
</comment>
<dbReference type="EC" id="2.7.8.-" evidence="4"/>